<reference evidence="3 4" key="2">
    <citation type="submission" date="2020-02" db="EMBL/GenBank/DDBJ databases">
        <authorList>
            <person name="Sun Q."/>
            <person name="Inoue M."/>
        </authorList>
    </citation>
    <scope>NUCLEOTIDE SEQUENCE [LARGE SCALE GENOMIC DNA]</scope>
    <source>
        <strain evidence="3 4">KCTC 22478</strain>
    </source>
</reference>
<dbReference type="PANTHER" id="PTHR34071:SF2">
    <property type="entry name" value="FLAVIN-NUCLEOTIDE-BINDING PROTEIN"/>
    <property type="match status" value="1"/>
</dbReference>
<dbReference type="EMBL" id="JAAVUP010000003">
    <property type="protein sequence ID" value="NKE17989.1"/>
    <property type="molecule type" value="Genomic_DNA"/>
</dbReference>
<protein>
    <submittedName>
        <fullName evidence="2">Pyridoxamine 5'-phosphate oxidase family protein</fullName>
    </submittedName>
</protein>
<keyword evidence="4" id="KW-1185">Reference proteome</keyword>
<dbReference type="Proteomes" id="UP000746741">
    <property type="component" value="Unassembled WGS sequence"/>
</dbReference>
<evidence type="ECO:0000313" key="4">
    <source>
        <dbReference type="Proteomes" id="UP000746741"/>
    </source>
</evidence>
<dbReference type="InterPro" id="IPR012349">
    <property type="entry name" value="Split_barrel_FMN-bd"/>
</dbReference>
<gene>
    <name evidence="3" type="ORF">GWK15_13640</name>
    <name evidence="2" type="ORF">GXW75_13775</name>
</gene>
<sequence>MSRPALRRTDKAMTPHDIAALLATARVVNLATVGADGVPYVVPNLFIWEDGAMRVHTTSAQGHFARNLAASPRVCFAVHEAGEVFPYGEFDCDTSMAFRSVIGWGTATIEDAEADKARFFDGLMAKYGDPSWQRPPGFYPRLGEVTVFRIAVEELTGKSGPLPGPAERWPAVNATRSPGAVPPRR</sequence>
<dbReference type="PANTHER" id="PTHR34071">
    <property type="entry name" value="5-NITROIMIDAZOLE ANTIBIOTICS RESISTANCE PROTEIN, NIMA-FAMILY-RELATED PROTEIN-RELATED"/>
    <property type="match status" value="1"/>
</dbReference>
<name>A0A9X9WJ14_9PROT</name>
<evidence type="ECO:0000313" key="5">
    <source>
        <dbReference type="Proteomes" id="UP001138708"/>
    </source>
</evidence>
<dbReference type="Pfam" id="PF12900">
    <property type="entry name" value="Pyridox_ox_2"/>
    <property type="match status" value="1"/>
</dbReference>
<evidence type="ECO:0000256" key="1">
    <source>
        <dbReference type="SAM" id="MobiDB-lite"/>
    </source>
</evidence>
<dbReference type="AlphaFoldDB" id="A0A9X9WJ14"/>
<comment type="caution">
    <text evidence="2">The sequence shown here is derived from an EMBL/GenBank/DDBJ whole genome shotgun (WGS) entry which is preliminary data.</text>
</comment>
<reference evidence="2" key="1">
    <citation type="submission" date="2020-01" db="EMBL/GenBank/DDBJ databases">
        <authorList>
            <person name="Rat A."/>
        </authorList>
    </citation>
    <scope>NUCLEOTIDE SEQUENCE</scope>
    <source>
        <strain evidence="2">LMG 31161</strain>
    </source>
</reference>
<proteinExistence type="predicted"/>
<accession>A0A9X9WJ14</accession>
<evidence type="ECO:0000313" key="3">
    <source>
        <dbReference type="EMBL" id="NKE17989.1"/>
    </source>
</evidence>
<organism evidence="2 5">
    <name type="scientific">Neoroseomonas oryzicola</name>
    <dbReference type="NCBI Taxonomy" id="535904"/>
    <lineage>
        <taxon>Bacteria</taxon>
        <taxon>Pseudomonadati</taxon>
        <taxon>Pseudomonadota</taxon>
        <taxon>Alphaproteobacteria</taxon>
        <taxon>Acetobacterales</taxon>
        <taxon>Acetobacteraceae</taxon>
        <taxon>Neoroseomonas</taxon>
    </lineage>
</organism>
<evidence type="ECO:0000313" key="2">
    <source>
        <dbReference type="EMBL" id="MBR0660324.1"/>
    </source>
</evidence>
<feature type="region of interest" description="Disordered" evidence="1">
    <location>
        <begin position="158"/>
        <end position="185"/>
    </location>
</feature>
<dbReference type="EMBL" id="JAAEDK010000028">
    <property type="protein sequence ID" value="MBR0660324.1"/>
    <property type="molecule type" value="Genomic_DNA"/>
</dbReference>
<reference evidence="2" key="3">
    <citation type="journal article" date="2021" name="Syst. Appl. Microbiol.">
        <title>Roseomonas hellenica sp. nov., isolated from roots of wild-growing Alkanna tinctoria.</title>
        <authorList>
            <person name="Rat A."/>
            <person name="Naranjo H.D."/>
            <person name="Lebbe L."/>
            <person name="Cnockaert M."/>
            <person name="Krigas N."/>
            <person name="Grigoriadou K."/>
            <person name="Maloupa E."/>
            <person name="Willems A."/>
        </authorList>
    </citation>
    <scope>NUCLEOTIDE SEQUENCE</scope>
    <source>
        <strain evidence="2">LMG 31161</strain>
    </source>
</reference>
<dbReference type="Proteomes" id="UP001138708">
    <property type="component" value="Unassembled WGS sequence"/>
</dbReference>
<dbReference type="InterPro" id="IPR024747">
    <property type="entry name" value="Pyridox_Oxase-rel"/>
</dbReference>
<dbReference type="RefSeq" id="WP_168041879.1">
    <property type="nucleotide sequence ID" value="NZ_JAAEDK010000028.1"/>
</dbReference>
<dbReference type="Gene3D" id="2.30.110.10">
    <property type="entry name" value="Electron Transport, Fmn-binding Protein, Chain A"/>
    <property type="match status" value="1"/>
</dbReference>
<dbReference type="SUPFAM" id="SSF50475">
    <property type="entry name" value="FMN-binding split barrel"/>
    <property type="match status" value="1"/>
</dbReference>